<organism evidence="2 3">
    <name type="scientific">Streptacidiphilus fuscans</name>
    <dbReference type="NCBI Taxonomy" id="2789292"/>
    <lineage>
        <taxon>Bacteria</taxon>
        <taxon>Bacillati</taxon>
        <taxon>Actinomycetota</taxon>
        <taxon>Actinomycetes</taxon>
        <taxon>Kitasatosporales</taxon>
        <taxon>Streptomycetaceae</taxon>
        <taxon>Streptacidiphilus</taxon>
    </lineage>
</organism>
<dbReference type="EMBL" id="JADPRT010000014">
    <property type="protein sequence ID" value="MBF9072001.1"/>
    <property type="molecule type" value="Genomic_DNA"/>
</dbReference>
<name>A0A931BAF8_9ACTN</name>
<evidence type="ECO:0000313" key="2">
    <source>
        <dbReference type="EMBL" id="MBF9072001.1"/>
    </source>
</evidence>
<evidence type="ECO:0008006" key="4">
    <source>
        <dbReference type="Google" id="ProtNLM"/>
    </source>
</evidence>
<dbReference type="RefSeq" id="WP_196197172.1">
    <property type="nucleotide sequence ID" value="NZ_JADPRT010000014.1"/>
</dbReference>
<proteinExistence type="predicted"/>
<dbReference type="Proteomes" id="UP000657385">
    <property type="component" value="Unassembled WGS sequence"/>
</dbReference>
<evidence type="ECO:0000313" key="3">
    <source>
        <dbReference type="Proteomes" id="UP000657385"/>
    </source>
</evidence>
<reference evidence="2" key="1">
    <citation type="submission" date="2020-11" db="EMBL/GenBank/DDBJ databases">
        <title>Isolation and identification of active actinomycetes.</title>
        <authorList>
            <person name="Yu B."/>
        </authorList>
    </citation>
    <scope>NUCLEOTIDE SEQUENCE</scope>
    <source>
        <strain evidence="2">NEAU-YB345</strain>
    </source>
</reference>
<feature type="signal peptide" evidence="1">
    <location>
        <begin position="1"/>
        <end position="28"/>
    </location>
</feature>
<protein>
    <recommendedName>
        <fullName evidence="4">Secreted protein</fullName>
    </recommendedName>
</protein>
<sequence length="88" mass="9079">MNRRIATLLVGGMLSLAGLAAAPTTALADSGAYPQAQQGDQTEQTQKYVCNVNDSDATTVVQTNDIAAASDTLPALLPMQLSNCRPAS</sequence>
<gene>
    <name evidence="2" type="ORF">I2501_28650</name>
</gene>
<comment type="caution">
    <text evidence="2">The sequence shown here is derived from an EMBL/GenBank/DDBJ whole genome shotgun (WGS) entry which is preliminary data.</text>
</comment>
<feature type="chain" id="PRO_5037257115" description="Secreted protein" evidence="1">
    <location>
        <begin position="29"/>
        <end position="88"/>
    </location>
</feature>
<accession>A0A931BAF8</accession>
<dbReference type="AlphaFoldDB" id="A0A931BAF8"/>
<keyword evidence="3" id="KW-1185">Reference proteome</keyword>
<evidence type="ECO:0000256" key="1">
    <source>
        <dbReference type="SAM" id="SignalP"/>
    </source>
</evidence>
<keyword evidence="1" id="KW-0732">Signal</keyword>